<protein>
    <submittedName>
        <fullName evidence="2">Uncharacterized protein</fullName>
    </submittedName>
</protein>
<dbReference type="EMBL" id="BMAW01051553">
    <property type="protein sequence ID" value="GFS81036.1"/>
    <property type="molecule type" value="Genomic_DNA"/>
</dbReference>
<evidence type="ECO:0000313" key="3">
    <source>
        <dbReference type="EMBL" id="GFT25215.1"/>
    </source>
</evidence>
<evidence type="ECO:0000313" key="4">
    <source>
        <dbReference type="Proteomes" id="UP000887013"/>
    </source>
</evidence>
<comment type="caution">
    <text evidence="2">The sequence shown here is derived from an EMBL/GenBank/DDBJ whole genome shotgun (WGS) entry which is preliminary data.</text>
</comment>
<sequence>VDKTRSILSDTESHCEPETHYQVRRTMQRPIGEPPESFPKTLLLL</sequence>
<evidence type="ECO:0000313" key="2">
    <source>
        <dbReference type="EMBL" id="GFS81036.1"/>
    </source>
</evidence>
<proteinExistence type="predicted"/>
<keyword evidence="4" id="KW-1185">Reference proteome</keyword>
<dbReference type="AlphaFoldDB" id="A0A8X6MWB8"/>
<reference evidence="2" key="1">
    <citation type="submission" date="2020-08" db="EMBL/GenBank/DDBJ databases">
        <title>Multicomponent nature underlies the extraordinary mechanical properties of spider dragline silk.</title>
        <authorList>
            <person name="Kono N."/>
            <person name="Nakamura H."/>
            <person name="Mori M."/>
            <person name="Yoshida Y."/>
            <person name="Ohtoshi R."/>
            <person name="Malay A.D."/>
            <person name="Moran D.A.P."/>
            <person name="Tomita M."/>
            <person name="Numata K."/>
            <person name="Arakawa K."/>
        </authorList>
    </citation>
    <scope>NUCLEOTIDE SEQUENCE</scope>
</reference>
<feature type="region of interest" description="Disordered" evidence="1">
    <location>
        <begin position="1"/>
        <end position="20"/>
    </location>
</feature>
<organism evidence="2 4">
    <name type="scientific">Nephila pilipes</name>
    <name type="common">Giant wood spider</name>
    <name type="synonym">Nephila maculata</name>
    <dbReference type="NCBI Taxonomy" id="299642"/>
    <lineage>
        <taxon>Eukaryota</taxon>
        <taxon>Metazoa</taxon>
        <taxon>Ecdysozoa</taxon>
        <taxon>Arthropoda</taxon>
        <taxon>Chelicerata</taxon>
        <taxon>Arachnida</taxon>
        <taxon>Araneae</taxon>
        <taxon>Araneomorphae</taxon>
        <taxon>Entelegynae</taxon>
        <taxon>Araneoidea</taxon>
        <taxon>Nephilidae</taxon>
        <taxon>Nephila</taxon>
    </lineage>
</organism>
<gene>
    <name evidence="3" type="ORF">NPIL_290791</name>
    <name evidence="2" type="ORF">NPIL_68751</name>
</gene>
<dbReference type="EMBL" id="BMAW01106611">
    <property type="protein sequence ID" value="GFT25215.1"/>
    <property type="molecule type" value="Genomic_DNA"/>
</dbReference>
<accession>A0A8X6MWB8</accession>
<evidence type="ECO:0000256" key="1">
    <source>
        <dbReference type="SAM" id="MobiDB-lite"/>
    </source>
</evidence>
<name>A0A8X6MWB8_NEPPI</name>
<feature type="region of interest" description="Disordered" evidence="1">
    <location>
        <begin position="26"/>
        <end position="45"/>
    </location>
</feature>
<feature type="non-terminal residue" evidence="2">
    <location>
        <position position="1"/>
    </location>
</feature>
<dbReference type="Proteomes" id="UP000887013">
    <property type="component" value="Unassembled WGS sequence"/>
</dbReference>